<protein>
    <recommendedName>
        <fullName evidence="11">Olfactory receptor</fullName>
    </recommendedName>
</protein>
<dbReference type="SUPFAM" id="SSF81321">
    <property type="entry name" value="Family A G protein-coupled receptor-like"/>
    <property type="match status" value="1"/>
</dbReference>
<feature type="transmembrane region" description="Helical" evidence="11">
    <location>
        <begin position="138"/>
        <end position="156"/>
    </location>
</feature>
<evidence type="ECO:0000313" key="14">
    <source>
        <dbReference type="RefSeq" id="XP_030047880.1"/>
    </source>
</evidence>
<dbReference type="PROSITE" id="PS50262">
    <property type="entry name" value="G_PROTEIN_RECEP_F1_2"/>
    <property type="match status" value="1"/>
</dbReference>
<evidence type="ECO:0000256" key="4">
    <source>
        <dbReference type="ARBA" id="ARBA00022725"/>
    </source>
</evidence>
<dbReference type="Pfam" id="PF13853">
    <property type="entry name" value="7tm_4"/>
    <property type="match status" value="1"/>
</dbReference>
<dbReference type="GO" id="GO:0005886">
    <property type="term" value="C:plasma membrane"/>
    <property type="evidence" value="ECO:0007669"/>
    <property type="project" value="UniProtKB-SubCell"/>
</dbReference>
<keyword evidence="3 10" id="KW-0812">Transmembrane</keyword>
<evidence type="ECO:0000256" key="11">
    <source>
        <dbReference type="RuleBase" id="RU363047"/>
    </source>
</evidence>
<keyword evidence="5 11" id="KW-1133">Transmembrane helix</keyword>
<keyword evidence="9 10" id="KW-0807">Transducer</keyword>
<keyword evidence="13" id="KW-1185">Reference proteome</keyword>
<dbReference type="GO" id="GO:0004984">
    <property type="term" value="F:olfactory receptor activity"/>
    <property type="evidence" value="ECO:0007669"/>
    <property type="project" value="InterPro"/>
</dbReference>
<name>A0A6P7XBD8_9AMPH</name>
<evidence type="ECO:0000256" key="8">
    <source>
        <dbReference type="ARBA" id="ARBA00023170"/>
    </source>
</evidence>
<evidence type="ECO:0000259" key="12">
    <source>
        <dbReference type="PROSITE" id="PS50262"/>
    </source>
</evidence>
<dbReference type="OrthoDB" id="6145535at2759"/>
<evidence type="ECO:0000313" key="13">
    <source>
        <dbReference type="Proteomes" id="UP000515156"/>
    </source>
</evidence>
<dbReference type="InterPro" id="IPR050516">
    <property type="entry name" value="Olfactory_GPCR"/>
</dbReference>
<evidence type="ECO:0000256" key="5">
    <source>
        <dbReference type="ARBA" id="ARBA00022989"/>
    </source>
</evidence>
<dbReference type="FunFam" id="1.20.1070.10:FF:000015">
    <property type="entry name" value="Olfactory receptor"/>
    <property type="match status" value="1"/>
</dbReference>
<feature type="transmembrane region" description="Helical" evidence="11">
    <location>
        <begin position="96"/>
        <end position="118"/>
    </location>
</feature>
<dbReference type="KEGG" id="muo:115461970"/>
<dbReference type="InterPro" id="IPR000276">
    <property type="entry name" value="GPCR_Rhodpsn"/>
</dbReference>
<accession>A0A6P7XBD8</accession>
<evidence type="ECO:0000256" key="9">
    <source>
        <dbReference type="ARBA" id="ARBA00023224"/>
    </source>
</evidence>
<evidence type="ECO:0000256" key="10">
    <source>
        <dbReference type="RuleBase" id="RU000688"/>
    </source>
</evidence>
<evidence type="ECO:0000256" key="7">
    <source>
        <dbReference type="ARBA" id="ARBA00023136"/>
    </source>
</evidence>
<keyword evidence="8 10" id="KW-0675">Receptor</keyword>
<feature type="transmembrane region" description="Helical" evidence="11">
    <location>
        <begin position="271"/>
        <end position="290"/>
    </location>
</feature>
<keyword evidence="6 10" id="KW-0297">G-protein coupled receptor</keyword>
<keyword evidence="4 11" id="KW-0552">Olfaction</keyword>
<keyword evidence="2 11" id="KW-1003">Cell membrane</keyword>
<evidence type="ECO:0000256" key="1">
    <source>
        <dbReference type="ARBA" id="ARBA00004651"/>
    </source>
</evidence>
<dbReference type="Gene3D" id="1.20.1070.10">
    <property type="entry name" value="Rhodopsin 7-helix transmembrane proteins"/>
    <property type="match status" value="1"/>
</dbReference>
<dbReference type="AlphaFoldDB" id="A0A6P7XBD8"/>
<proteinExistence type="inferred from homology"/>
<dbReference type="InterPro" id="IPR017452">
    <property type="entry name" value="GPCR_Rhodpsn_7TM"/>
</dbReference>
<dbReference type="InParanoid" id="A0A6P7XBD8"/>
<dbReference type="GO" id="GO:0004930">
    <property type="term" value="F:G protein-coupled receptor activity"/>
    <property type="evidence" value="ECO:0007669"/>
    <property type="project" value="UniProtKB-KW"/>
</dbReference>
<evidence type="ECO:0000256" key="2">
    <source>
        <dbReference type="ARBA" id="ARBA00022475"/>
    </source>
</evidence>
<dbReference type="RefSeq" id="XP_030047880.1">
    <property type="nucleotide sequence ID" value="XM_030192020.1"/>
</dbReference>
<evidence type="ECO:0000256" key="6">
    <source>
        <dbReference type="ARBA" id="ARBA00023040"/>
    </source>
</evidence>
<sequence length="312" mass="34834">MTNYSTVSEFIILGLSDVEELMRWLFLVFLLVYLSTVLGNTLIIAVILSESSLHTPMYFFLGNLSFLDVSCSSIILPKMLSNLFSGRKTISFVGCFLQMFFFQLLAGTECFLLAVMAYDRYVAICKPLNYSLIMNQKVCLALLVFSWFLSFLNSTIHTVAASQLTFCGPNGINHFFCDVPPLYKISCSDTSLNEKALLTAGMFVGVGPCLFITLSYIIIISAILKISSTEKRIKAFSTCASHLTVVVLFYGTGTFSYIRSLPGFSFDKGKVIPLLYSTITPMLNPLIYSLRNREVKGVLRRALWRKGNSGLH</sequence>
<dbReference type="PANTHER" id="PTHR26452">
    <property type="entry name" value="OLFACTORY RECEPTOR"/>
    <property type="match status" value="1"/>
</dbReference>
<comment type="similarity">
    <text evidence="10">Belongs to the G-protein coupled receptor 1 family.</text>
</comment>
<gene>
    <name evidence="14" type="primary">LOC115461970</name>
</gene>
<keyword evidence="11" id="KW-0716">Sensory transduction</keyword>
<dbReference type="PROSITE" id="PS00237">
    <property type="entry name" value="G_PROTEIN_RECEP_F1_1"/>
    <property type="match status" value="1"/>
</dbReference>
<organism evidence="13 14">
    <name type="scientific">Microcaecilia unicolor</name>
    <dbReference type="NCBI Taxonomy" id="1415580"/>
    <lineage>
        <taxon>Eukaryota</taxon>
        <taxon>Metazoa</taxon>
        <taxon>Chordata</taxon>
        <taxon>Craniata</taxon>
        <taxon>Vertebrata</taxon>
        <taxon>Euteleostomi</taxon>
        <taxon>Amphibia</taxon>
        <taxon>Gymnophiona</taxon>
        <taxon>Siphonopidae</taxon>
        <taxon>Microcaecilia</taxon>
    </lineage>
</organism>
<dbReference type="PRINTS" id="PR00237">
    <property type="entry name" value="GPCRRHODOPSN"/>
</dbReference>
<dbReference type="GeneID" id="115461970"/>
<feature type="domain" description="G-protein coupled receptors family 1 profile" evidence="12">
    <location>
        <begin position="39"/>
        <end position="288"/>
    </location>
</feature>
<dbReference type="FunCoup" id="A0A6P7XBD8">
    <property type="interactions" value="480"/>
</dbReference>
<feature type="transmembrane region" description="Helical" evidence="11">
    <location>
        <begin position="236"/>
        <end position="259"/>
    </location>
</feature>
<dbReference type="Proteomes" id="UP000515156">
    <property type="component" value="Chromosome 2"/>
</dbReference>
<dbReference type="CDD" id="cd13954">
    <property type="entry name" value="7tmA_OR"/>
    <property type="match status" value="1"/>
</dbReference>
<dbReference type="InterPro" id="IPR000725">
    <property type="entry name" value="Olfact_rcpt"/>
</dbReference>
<feature type="transmembrane region" description="Helical" evidence="11">
    <location>
        <begin position="24"/>
        <end position="48"/>
    </location>
</feature>
<feature type="transmembrane region" description="Helical" evidence="11">
    <location>
        <begin position="57"/>
        <end position="76"/>
    </location>
</feature>
<feature type="transmembrane region" description="Helical" evidence="11">
    <location>
        <begin position="200"/>
        <end position="224"/>
    </location>
</feature>
<keyword evidence="7 11" id="KW-0472">Membrane</keyword>
<evidence type="ECO:0000256" key="3">
    <source>
        <dbReference type="ARBA" id="ARBA00022692"/>
    </source>
</evidence>
<dbReference type="PRINTS" id="PR00245">
    <property type="entry name" value="OLFACTORYR"/>
</dbReference>
<comment type="subcellular location">
    <subcellularLocation>
        <location evidence="1 11">Cell membrane</location>
        <topology evidence="1 11">Multi-pass membrane protein</topology>
    </subcellularLocation>
</comment>
<reference evidence="14" key="1">
    <citation type="submission" date="2025-08" db="UniProtKB">
        <authorList>
            <consortium name="RefSeq"/>
        </authorList>
    </citation>
    <scope>IDENTIFICATION</scope>
</reference>